<feature type="region of interest" description="Disordered" evidence="1">
    <location>
        <begin position="1"/>
        <end position="34"/>
    </location>
</feature>
<dbReference type="AlphaFoldDB" id="A0AAD5PP48"/>
<evidence type="ECO:0000313" key="3">
    <source>
        <dbReference type="Proteomes" id="UP000820818"/>
    </source>
</evidence>
<evidence type="ECO:0000313" key="2">
    <source>
        <dbReference type="EMBL" id="KAI9551714.1"/>
    </source>
</evidence>
<gene>
    <name evidence="2" type="ORF">GHT06_022050</name>
</gene>
<proteinExistence type="predicted"/>
<evidence type="ECO:0000256" key="1">
    <source>
        <dbReference type="SAM" id="MobiDB-lite"/>
    </source>
</evidence>
<keyword evidence="3" id="KW-1185">Reference proteome</keyword>
<sequence length="101" mass="11727">MKRAIVPKKTKTKRRRVNQPQQSAAFKPFGSQSPLAVHHHPFRGGLLDTYDQRTLRVIAGRLRGEKKEDRTEIRGETLLVLKMRFDIVFGRDQTWDGDNAR</sequence>
<feature type="compositionally biased region" description="Basic residues" evidence="1">
    <location>
        <begin position="1"/>
        <end position="17"/>
    </location>
</feature>
<dbReference type="EMBL" id="WJBH02000010">
    <property type="protein sequence ID" value="KAI9551714.1"/>
    <property type="molecule type" value="Genomic_DNA"/>
</dbReference>
<comment type="caution">
    <text evidence="2">The sequence shown here is derived from an EMBL/GenBank/DDBJ whole genome shotgun (WGS) entry which is preliminary data.</text>
</comment>
<organism evidence="2 3">
    <name type="scientific">Daphnia sinensis</name>
    <dbReference type="NCBI Taxonomy" id="1820382"/>
    <lineage>
        <taxon>Eukaryota</taxon>
        <taxon>Metazoa</taxon>
        <taxon>Ecdysozoa</taxon>
        <taxon>Arthropoda</taxon>
        <taxon>Crustacea</taxon>
        <taxon>Branchiopoda</taxon>
        <taxon>Diplostraca</taxon>
        <taxon>Cladocera</taxon>
        <taxon>Anomopoda</taxon>
        <taxon>Daphniidae</taxon>
        <taxon>Daphnia</taxon>
        <taxon>Daphnia similis group</taxon>
    </lineage>
</organism>
<reference evidence="2 3" key="1">
    <citation type="submission" date="2022-05" db="EMBL/GenBank/DDBJ databases">
        <title>A multi-omics perspective on studying reproductive biology in Daphnia sinensis.</title>
        <authorList>
            <person name="Jia J."/>
        </authorList>
    </citation>
    <scope>NUCLEOTIDE SEQUENCE [LARGE SCALE GENOMIC DNA]</scope>
    <source>
        <strain evidence="2 3">WSL</strain>
    </source>
</reference>
<protein>
    <submittedName>
        <fullName evidence="2">Uncharacterized protein</fullName>
    </submittedName>
</protein>
<dbReference type="Proteomes" id="UP000820818">
    <property type="component" value="Linkage Group LG10"/>
</dbReference>
<name>A0AAD5PP48_9CRUS</name>
<accession>A0AAD5PP48</accession>
<feature type="compositionally biased region" description="Polar residues" evidence="1">
    <location>
        <begin position="18"/>
        <end position="34"/>
    </location>
</feature>